<dbReference type="SUPFAM" id="SSF69819">
    <property type="entry name" value="MTH1598-like"/>
    <property type="match status" value="1"/>
</dbReference>
<protein>
    <submittedName>
        <fullName evidence="6">Archease</fullName>
    </submittedName>
</protein>
<dbReference type="AlphaFoldDB" id="A0A7C0VBM5"/>
<dbReference type="PANTHER" id="PTHR12682:SF11">
    <property type="entry name" value="PROTEIN ARCHEASE"/>
    <property type="match status" value="1"/>
</dbReference>
<dbReference type="Proteomes" id="UP000885847">
    <property type="component" value="Unassembled WGS sequence"/>
</dbReference>
<organism evidence="6">
    <name type="scientific">candidate division WOR-3 bacterium</name>
    <dbReference type="NCBI Taxonomy" id="2052148"/>
    <lineage>
        <taxon>Bacteria</taxon>
        <taxon>Bacteria division WOR-3</taxon>
    </lineage>
</organism>
<dbReference type="PANTHER" id="PTHR12682">
    <property type="entry name" value="ARCHEASE"/>
    <property type="match status" value="1"/>
</dbReference>
<comment type="caution">
    <text evidence="6">The sequence shown here is derived from an EMBL/GenBank/DDBJ whole genome shotgun (WGS) entry which is preliminary data.</text>
</comment>
<proteinExistence type="inferred from homology"/>
<dbReference type="Gene3D" id="3.55.10.10">
    <property type="entry name" value="Archease domain"/>
    <property type="match status" value="1"/>
</dbReference>
<sequence length="140" mass="16050">MCSSDYYSLFEHTADIGVEVKGKTLEEAIERLLLAFYDLNVSLDNVEERMDRVIKGEGETLQDSLVYLLEEALFLFDTEGFVGKHVDVKVEGNTIKATVRGELFNPQKHEPKFEIKAITYHQMVIKETDEGFLIRVVFDV</sequence>
<keyword evidence="2" id="KW-0819">tRNA processing</keyword>
<dbReference type="InterPro" id="IPR002804">
    <property type="entry name" value="Archease"/>
</dbReference>
<dbReference type="EMBL" id="DQWE01000410">
    <property type="protein sequence ID" value="HDI83887.1"/>
    <property type="molecule type" value="Genomic_DNA"/>
</dbReference>
<dbReference type="Pfam" id="PF01951">
    <property type="entry name" value="Archease"/>
    <property type="match status" value="1"/>
</dbReference>
<gene>
    <name evidence="6" type="ORF">ENF18_08885</name>
</gene>
<evidence type="ECO:0000259" key="5">
    <source>
        <dbReference type="Pfam" id="PF01951"/>
    </source>
</evidence>
<evidence type="ECO:0000256" key="4">
    <source>
        <dbReference type="ARBA" id="ARBA00022837"/>
    </source>
</evidence>
<evidence type="ECO:0000313" key="6">
    <source>
        <dbReference type="EMBL" id="HDI83887.1"/>
    </source>
</evidence>
<dbReference type="GO" id="GO:0046872">
    <property type="term" value="F:metal ion binding"/>
    <property type="evidence" value="ECO:0007669"/>
    <property type="project" value="UniProtKB-KW"/>
</dbReference>
<reference evidence="6" key="1">
    <citation type="journal article" date="2020" name="mSystems">
        <title>Genome- and Community-Level Interaction Insights into Carbon Utilization and Element Cycling Functions of Hydrothermarchaeota in Hydrothermal Sediment.</title>
        <authorList>
            <person name="Zhou Z."/>
            <person name="Liu Y."/>
            <person name="Xu W."/>
            <person name="Pan J."/>
            <person name="Luo Z.H."/>
            <person name="Li M."/>
        </authorList>
    </citation>
    <scope>NUCLEOTIDE SEQUENCE [LARGE SCALE GENOMIC DNA]</scope>
    <source>
        <strain evidence="6">HyVt-102</strain>
    </source>
</reference>
<dbReference type="InterPro" id="IPR036820">
    <property type="entry name" value="Archease_dom_sf"/>
</dbReference>
<accession>A0A7C0VBM5</accession>
<keyword evidence="3" id="KW-0479">Metal-binding</keyword>
<name>A0A7C0VBM5_UNCW3</name>
<evidence type="ECO:0000256" key="3">
    <source>
        <dbReference type="ARBA" id="ARBA00022723"/>
    </source>
</evidence>
<evidence type="ECO:0000256" key="2">
    <source>
        <dbReference type="ARBA" id="ARBA00022694"/>
    </source>
</evidence>
<feature type="domain" description="Archease" evidence="5">
    <location>
        <begin position="7"/>
        <end position="140"/>
    </location>
</feature>
<keyword evidence="4" id="KW-0106">Calcium</keyword>
<dbReference type="InterPro" id="IPR023572">
    <property type="entry name" value="Archease_dom"/>
</dbReference>
<comment type="similarity">
    <text evidence="1">Belongs to the archease family.</text>
</comment>
<evidence type="ECO:0000256" key="1">
    <source>
        <dbReference type="ARBA" id="ARBA00007963"/>
    </source>
</evidence>
<dbReference type="GO" id="GO:0008033">
    <property type="term" value="P:tRNA processing"/>
    <property type="evidence" value="ECO:0007669"/>
    <property type="project" value="UniProtKB-KW"/>
</dbReference>